<protein>
    <recommendedName>
        <fullName evidence="4">HTH araC/xylS-type domain-containing protein</fullName>
    </recommendedName>
</protein>
<dbReference type="Proteomes" id="UP000248544">
    <property type="component" value="Unassembled WGS sequence"/>
</dbReference>
<dbReference type="PANTHER" id="PTHR46796">
    <property type="entry name" value="HTH-TYPE TRANSCRIPTIONAL ACTIVATOR RHAS-RELATED"/>
    <property type="match status" value="1"/>
</dbReference>
<evidence type="ECO:0000256" key="3">
    <source>
        <dbReference type="ARBA" id="ARBA00023163"/>
    </source>
</evidence>
<dbReference type="SMART" id="SM00342">
    <property type="entry name" value="HTH_ARAC"/>
    <property type="match status" value="1"/>
</dbReference>
<dbReference type="InterPro" id="IPR046532">
    <property type="entry name" value="DUF6597"/>
</dbReference>
<dbReference type="AlphaFoldDB" id="A0A2W2GTR5"/>
<evidence type="ECO:0000256" key="1">
    <source>
        <dbReference type="ARBA" id="ARBA00023015"/>
    </source>
</evidence>
<reference evidence="5 6" key="1">
    <citation type="submission" date="2018-01" db="EMBL/GenBank/DDBJ databases">
        <title>Draft genome sequence of Sphaerisporangium sp. 7K107.</title>
        <authorList>
            <person name="Sahin N."/>
            <person name="Saygin H."/>
            <person name="Ay H."/>
        </authorList>
    </citation>
    <scope>NUCLEOTIDE SEQUENCE [LARGE SCALE GENOMIC DNA]</scope>
    <source>
        <strain evidence="5 6">7K107</strain>
    </source>
</reference>
<keyword evidence="6" id="KW-1185">Reference proteome</keyword>
<proteinExistence type="predicted"/>
<dbReference type="InterPro" id="IPR018060">
    <property type="entry name" value="HTH_AraC"/>
</dbReference>
<evidence type="ECO:0000256" key="2">
    <source>
        <dbReference type="ARBA" id="ARBA00023125"/>
    </source>
</evidence>
<organism evidence="5 6">
    <name type="scientific">Spongiactinospora gelatinilytica</name>
    <dbReference type="NCBI Taxonomy" id="2666298"/>
    <lineage>
        <taxon>Bacteria</taxon>
        <taxon>Bacillati</taxon>
        <taxon>Actinomycetota</taxon>
        <taxon>Actinomycetes</taxon>
        <taxon>Streptosporangiales</taxon>
        <taxon>Streptosporangiaceae</taxon>
        <taxon>Spongiactinospora</taxon>
    </lineage>
</organism>
<sequence length="221" mass="23611">MYEERPPHPALAGRVACLWSRVATEEATQPVVPDGCVDLMWGPSGPQVAGPDTGPHPVRLTPGDVYHGLRFLPGAVGEVLGVPVAELCDLRVSLADLPDLGVRGPGDLVRATAVRLRATPPPDRAARPIARALADGGRIGDVARELGLSERQLHRRTRSAFGYGPKTLQRVVRFQRALRMARDGRAPAEVAAASGYADQAHLSNEVRRLAGMPLGQLLSRP</sequence>
<dbReference type="Gene3D" id="1.10.10.60">
    <property type="entry name" value="Homeodomain-like"/>
    <property type="match status" value="1"/>
</dbReference>
<evidence type="ECO:0000313" key="6">
    <source>
        <dbReference type="Proteomes" id="UP000248544"/>
    </source>
</evidence>
<name>A0A2W2GTR5_9ACTN</name>
<comment type="caution">
    <text evidence="5">The sequence shown here is derived from an EMBL/GenBank/DDBJ whole genome shotgun (WGS) entry which is preliminary data.</text>
</comment>
<keyword evidence="2" id="KW-0238">DNA-binding</keyword>
<dbReference type="Pfam" id="PF12833">
    <property type="entry name" value="HTH_18"/>
    <property type="match status" value="1"/>
</dbReference>
<dbReference type="GO" id="GO:0003700">
    <property type="term" value="F:DNA-binding transcription factor activity"/>
    <property type="evidence" value="ECO:0007669"/>
    <property type="project" value="InterPro"/>
</dbReference>
<dbReference type="RefSeq" id="WP_111166641.1">
    <property type="nucleotide sequence ID" value="NZ_POUA01000048.1"/>
</dbReference>
<dbReference type="EMBL" id="POUA01000048">
    <property type="protein sequence ID" value="PZG51093.1"/>
    <property type="molecule type" value="Genomic_DNA"/>
</dbReference>
<evidence type="ECO:0000313" key="5">
    <source>
        <dbReference type="EMBL" id="PZG51093.1"/>
    </source>
</evidence>
<dbReference type="Pfam" id="PF20240">
    <property type="entry name" value="DUF6597"/>
    <property type="match status" value="1"/>
</dbReference>
<keyword evidence="1" id="KW-0805">Transcription regulation</keyword>
<accession>A0A2W2GTR5</accession>
<dbReference type="PANTHER" id="PTHR46796:SF15">
    <property type="entry name" value="BLL1074 PROTEIN"/>
    <property type="match status" value="1"/>
</dbReference>
<keyword evidence="3" id="KW-0804">Transcription</keyword>
<feature type="domain" description="HTH araC/xylS-type" evidence="4">
    <location>
        <begin position="123"/>
        <end position="220"/>
    </location>
</feature>
<dbReference type="PROSITE" id="PS01124">
    <property type="entry name" value="HTH_ARAC_FAMILY_2"/>
    <property type="match status" value="1"/>
</dbReference>
<evidence type="ECO:0000259" key="4">
    <source>
        <dbReference type="PROSITE" id="PS01124"/>
    </source>
</evidence>
<dbReference type="GO" id="GO:0043565">
    <property type="term" value="F:sequence-specific DNA binding"/>
    <property type="evidence" value="ECO:0007669"/>
    <property type="project" value="InterPro"/>
</dbReference>
<dbReference type="InterPro" id="IPR050204">
    <property type="entry name" value="AraC_XylS_family_regulators"/>
</dbReference>
<gene>
    <name evidence="5" type="ORF">C1I98_09125</name>
</gene>